<proteinExistence type="predicted"/>
<dbReference type="Proteomes" id="UP001147700">
    <property type="component" value="Unassembled WGS sequence"/>
</dbReference>
<feature type="compositionally biased region" description="Basic and acidic residues" evidence="1">
    <location>
        <begin position="94"/>
        <end position="119"/>
    </location>
</feature>
<feature type="region of interest" description="Disordered" evidence="1">
    <location>
        <begin position="63"/>
        <end position="157"/>
    </location>
</feature>
<protein>
    <recommendedName>
        <fullName evidence="4">DUF5709 domain-containing protein</fullName>
    </recommendedName>
</protein>
<keyword evidence="3" id="KW-1185">Reference proteome</keyword>
<reference evidence="2" key="1">
    <citation type="submission" date="2022-10" db="EMBL/GenBank/DDBJ databases">
        <title>The WGS of Solirubrobacter sp. CPCC 204708.</title>
        <authorList>
            <person name="Jiang Z."/>
        </authorList>
    </citation>
    <scope>NUCLEOTIDE SEQUENCE</scope>
    <source>
        <strain evidence="2">CPCC 204708</strain>
    </source>
</reference>
<evidence type="ECO:0000256" key="1">
    <source>
        <dbReference type="SAM" id="MobiDB-lite"/>
    </source>
</evidence>
<feature type="compositionally biased region" description="Low complexity" evidence="1">
    <location>
        <begin position="139"/>
        <end position="148"/>
    </location>
</feature>
<dbReference type="RefSeq" id="WP_202952595.1">
    <property type="nucleotide sequence ID" value="NZ_JAPCID010000031.1"/>
</dbReference>
<accession>A0ABT4RMW0</accession>
<evidence type="ECO:0008006" key="4">
    <source>
        <dbReference type="Google" id="ProtNLM"/>
    </source>
</evidence>
<dbReference type="EMBL" id="JAPCID010000031">
    <property type="protein sequence ID" value="MDA0139913.1"/>
    <property type="molecule type" value="Genomic_DNA"/>
</dbReference>
<organism evidence="2 3">
    <name type="scientific">Solirubrobacter deserti</name>
    <dbReference type="NCBI Taxonomy" id="2282478"/>
    <lineage>
        <taxon>Bacteria</taxon>
        <taxon>Bacillati</taxon>
        <taxon>Actinomycetota</taxon>
        <taxon>Thermoleophilia</taxon>
        <taxon>Solirubrobacterales</taxon>
        <taxon>Solirubrobacteraceae</taxon>
        <taxon>Solirubrobacter</taxon>
    </lineage>
</organism>
<sequence>MTDPRHGDQLDRPYGDQETDYVVIGPEDPATLAQADDPAMQAVEEAGGGQAEGFELAEQQLIENAENAPEPELAADGFDLDDPATAVDEDDADTVAKDLSDLERTDEGTLAAPRDREALRASAEPGEADEVHSSEVTFDPQAGPDDPGQGPGIEFER</sequence>
<evidence type="ECO:0000313" key="2">
    <source>
        <dbReference type="EMBL" id="MDA0139913.1"/>
    </source>
</evidence>
<evidence type="ECO:0000313" key="3">
    <source>
        <dbReference type="Proteomes" id="UP001147700"/>
    </source>
</evidence>
<feature type="compositionally biased region" description="Acidic residues" evidence="1">
    <location>
        <begin position="78"/>
        <end position="93"/>
    </location>
</feature>
<comment type="caution">
    <text evidence="2">The sequence shown here is derived from an EMBL/GenBank/DDBJ whole genome shotgun (WGS) entry which is preliminary data.</text>
</comment>
<gene>
    <name evidence="2" type="ORF">OJ962_20590</name>
</gene>
<feature type="compositionally biased region" description="Low complexity" evidence="1">
    <location>
        <begin position="63"/>
        <end position="75"/>
    </location>
</feature>
<name>A0ABT4RMW0_9ACTN</name>